<feature type="compositionally biased region" description="Polar residues" evidence="1">
    <location>
        <begin position="167"/>
        <end position="183"/>
    </location>
</feature>
<evidence type="ECO:0000256" key="1">
    <source>
        <dbReference type="SAM" id="MobiDB-lite"/>
    </source>
</evidence>
<dbReference type="EMBL" id="JN885998">
    <property type="protein sequence ID" value="AEX62680.1"/>
    <property type="molecule type" value="Genomic_DNA"/>
</dbReference>
<protein>
    <submittedName>
        <fullName evidence="2">Uncharacterized protein</fullName>
    </submittedName>
</protein>
<evidence type="ECO:0000313" key="2">
    <source>
        <dbReference type="EMBL" id="AEX62680.1"/>
    </source>
</evidence>
<reference evidence="2" key="1">
    <citation type="submission" date="2011-10" db="EMBL/GenBank/DDBJ databases">
        <title>Provirophages and transpovirons: unique mobilome of giant viruses.</title>
        <authorList>
            <person name="Desnues C."/>
            <person name="LaScola B."/>
            <person name="Yutin N."/>
            <person name="Fournous G."/>
            <person name="Koonin E."/>
            <person name="Raoult D."/>
        </authorList>
    </citation>
    <scope>NUCLEOTIDE SEQUENCE</scope>
    <source>
        <strain evidence="2">Mv13-mv</strain>
    </source>
</reference>
<accession>H2EE57</accession>
<organism evidence="2">
    <name type="scientific">Moumouvirus sp. 'Monve'</name>
    <dbReference type="NCBI Taxonomy" id="1128131"/>
    <lineage>
        <taxon>Viruses</taxon>
        <taxon>Varidnaviria</taxon>
        <taxon>Bamfordvirae</taxon>
        <taxon>Nucleocytoviricota</taxon>
        <taxon>Megaviricetes</taxon>
        <taxon>Imitervirales</taxon>
        <taxon>Mimiviridae</taxon>
        <taxon>Megamimivirinae</taxon>
        <taxon>Moumouvirus</taxon>
    </lineage>
</organism>
<sequence>MGNNSSRENISESNDISLLKEYWAKKYRDPKNNIPTQFDVNGYRSNIEVFHDPVNGVSLPYINDRDTYYSDIDPRIIASENPRIRYVELEICDDGDIHKVRERYAVNRIQPNHDCGANCNCLGNEKSCNIVDRRVVYDNYSPTSAEPIENNIIRRQTQQIQQGGQNPDLTSIDDTSTELNSEITSTTSDDDDNNTSEPSFGNNNQNKKISDKDLIFDSDDIKTETISLDDEDDEDEMLEDIDEELEELGFDYDQTDVTTSDLYNLQKRIFQSSDSQNSENTIDSMDDLENEFDEDETTENVRWAMQRINLRNTLFDKEDNDIMQMNSSDIYKSGTTRKNNKYQ</sequence>
<feature type="region of interest" description="Disordered" evidence="1">
    <location>
        <begin position="157"/>
        <end position="208"/>
    </location>
</feature>
<gene>
    <name evidence="2" type="ORF">mv_L475</name>
</gene>
<feature type="compositionally biased region" description="Polar residues" evidence="1">
    <location>
        <begin position="197"/>
        <end position="207"/>
    </location>
</feature>
<name>H2EE57_9VIRU</name>
<feature type="compositionally biased region" description="Low complexity" evidence="1">
    <location>
        <begin position="157"/>
        <end position="166"/>
    </location>
</feature>
<proteinExistence type="predicted"/>